<evidence type="ECO:0000313" key="2">
    <source>
        <dbReference type="Proteomes" id="UP001359886"/>
    </source>
</evidence>
<sequence>MSYEFTGDFTVATSREDAFAVLSRPERFAPMLPTYVSHEIQDDGSAAVKVKVGVGKVRGTGNVQLTLVECEEPVRATYSGKGKIMGGAFNLNAGFVLEELGPESTRVDWRGEMSMFGKLVSLAGGVVKPVAERDIGKLIEALQSEMGGAPAEAPAEAAVETPAEERKPGMLARFVAWLKGLFGGGA</sequence>
<protein>
    <submittedName>
        <fullName evidence="1">SRPBCC domain-containing protein</fullName>
    </submittedName>
</protein>
<evidence type="ECO:0000313" key="1">
    <source>
        <dbReference type="EMBL" id="MEJ8569776.1"/>
    </source>
</evidence>
<dbReference type="RefSeq" id="WP_354697103.1">
    <property type="nucleotide sequence ID" value="NZ_JAZHOG010000018.1"/>
</dbReference>
<comment type="caution">
    <text evidence="1">The sequence shown here is derived from an EMBL/GenBank/DDBJ whole genome shotgun (WGS) entry which is preliminary data.</text>
</comment>
<dbReference type="PANTHER" id="PTHR38588:SF1">
    <property type="entry name" value="BLL0334 PROTEIN"/>
    <property type="match status" value="1"/>
</dbReference>
<dbReference type="Gene3D" id="3.30.530.20">
    <property type="match status" value="1"/>
</dbReference>
<dbReference type="InterPro" id="IPR023393">
    <property type="entry name" value="START-like_dom_sf"/>
</dbReference>
<organism evidence="1 2">
    <name type="scientific">Elongatibacter sediminis</name>
    <dbReference type="NCBI Taxonomy" id="3119006"/>
    <lineage>
        <taxon>Bacteria</taxon>
        <taxon>Pseudomonadati</taxon>
        <taxon>Pseudomonadota</taxon>
        <taxon>Gammaproteobacteria</taxon>
        <taxon>Chromatiales</taxon>
        <taxon>Wenzhouxiangellaceae</taxon>
        <taxon>Elongatibacter</taxon>
    </lineage>
</organism>
<dbReference type="PANTHER" id="PTHR38588">
    <property type="entry name" value="BLL0334 PROTEIN"/>
    <property type="match status" value="1"/>
</dbReference>
<dbReference type="EMBL" id="JAZHOG010000018">
    <property type="protein sequence ID" value="MEJ8569776.1"/>
    <property type="molecule type" value="Genomic_DNA"/>
</dbReference>
<dbReference type="Proteomes" id="UP001359886">
    <property type="component" value="Unassembled WGS sequence"/>
</dbReference>
<dbReference type="SUPFAM" id="SSF55961">
    <property type="entry name" value="Bet v1-like"/>
    <property type="match status" value="1"/>
</dbReference>
<dbReference type="AlphaFoldDB" id="A0AAW9RJ19"/>
<reference evidence="1 2" key="1">
    <citation type="submission" date="2024-02" db="EMBL/GenBank/DDBJ databases">
        <title>A novel Wenzhouxiangellaceae bacterium, isolated from coastal sediments.</title>
        <authorList>
            <person name="Du Z.-J."/>
            <person name="Ye Y.-Q."/>
            <person name="Zhang X.-Y."/>
        </authorList>
    </citation>
    <scope>NUCLEOTIDE SEQUENCE [LARGE SCALE GENOMIC DNA]</scope>
    <source>
        <strain evidence="1 2">CH-27</strain>
    </source>
</reference>
<dbReference type="InterPro" id="IPR010419">
    <property type="entry name" value="CO_DH_gsu"/>
</dbReference>
<keyword evidence="2" id="KW-1185">Reference proteome</keyword>
<proteinExistence type="predicted"/>
<dbReference type="Pfam" id="PF06240">
    <property type="entry name" value="COXG"/>
    <property type="match status" value="1"/>
</dbReference>
<name>A0AAW9RJ19_9GAMM</name>
<gene>
    <name evidence="1" type="ORF">V3330_19260</name>
</gene>
<accession>A0AAW9RJ19</accession>